<dbReference type="EMBL" id="LGRX02005363">
    <property type="protein sequence ID" value="KAK3278599.1"/>
    <property type="molecule type" value="Genomic_DNA"/>
</dbReference>
<feature type="compositionally biased region" description="Basic and acidic residues" evidence="1">
    <location>
        <begin position="165"/>
        <end position="180"/>
    </location>
</feature>
<evidence type="ECO:0000313" key="3">
    <source>
        <dbReference type="Proteomes" id="UP001190700"/>
    </source>
</evidence>
<reference evidence="2 3" key="1">
    <citation type="journal article" date="2015" name="Genome Biol. Evol.">
        <title>Comparative Genomics of a Bacterivorous Green Alga Reveals Evolutionary Causalities and Consequences of Phago-Mixotrophic Mode of Nutrition.</title>
        <authorList>
            <person name="Burns J.A."/>
            <person name="Paasch A."/>
            <person name="Narechania A."/>
            <person name="Kim E."/>
        </authorList>
    </citation>
    <scope>NUCLEOTIDE SEQUENCE [LARGE SCALE GENOMIC DNA]</scope>
    <source>
        <strain evidence="2 3">PLY_AMNH</strain>
    </source>
</reference>
<protein>
    <submittedName>
        <fullName evidence="2">Uncharacterized protein</fullName>
    </submittedName>
</protein>
<feature type="compositionally biased region" description="Basic and acidic residues" evidence="1">
    <location>
        <begin position="187"/>
        <end position="199"/>
    </location>
</feature>
<feature type="compositionally biased region" description="Basic and acidic residues" evidence="1">
    <location>
        <begin position="233"/>
        <end position="246"/>
    </location>
</feature>
<organism evidence="2 3">
    <name type="scientific">Cymbomonas tetramitiformis</name>
    <dbReference type="NCBI Taxonomy" id="36881"/>
    <lineage>
        <taxon>Eukaryota</taxon>
        <taxon>Viridiplantae</taxon>
        <taxon>Chlorophyta</taxon>
        <taxon>Pyramimonadophyceae</taxon>
        <taxon>Pyramimonadales</taxon>
        <taxon>Pyramimonadaceae</taxon>
        <taxon>Cymbomonas</taxon>
    </lineage>
</organism>
<keyword evidence="3" id="KW-1185">Reference proteome</keyword>
<accession>A0AAE0LBC8</accession>
<dbReference type="Proteomes" id="UP001190700">
    <property type="component" value="Unassembled WGS sequence"/>
</dbReference>
<proteinExistence type="predicted"/>
<gene>
    <name evidence="2" type="ORF">CYMTET_13474</name>
</gene>
<feature type="compositionally biased region" description="Basic and acidic residues" evidence="1">
    <location>
        <begin position="206"/>
        <end position="215"/>
    </location>
</feature>
<evidence type="ECO:0000313" key="2">
    <source>
        <dbReference type="EMBL" id="KAK3278599.1"/>
    </source>
</evidence>
<evidence type="ECO:0000256" key="1">
    <source>
        <dbReference type="SAM" id="MobiDB-lite"/>
    </source>
</evidence>
<dbReference type="AlphaFoldDB" id="A0AAE0LBC8"/>
<feature type="compositionally biased region" description="Polar residues" evidence="1">
    <location>
        <begin position="268"/>
        <end position="280"/>
    </location>
</feature>
<sequence length="358" mass="40898">MHLFLRKCRTTITSKAPLYPLLIIPPENESFAQLDFGAMTMPAPAPWSIPTVPYFRTAPVEDILRERMCRALEREAKFESAHVQKLRKEEERRRQLNQLKKEQVLAWKAGQRELRIAEERQAAELRRRQEQAEKERRDAVRKTLQGRGLEYAALKAQKDRAEAARARELERQESELEREKRQRLRQSLRERSFESDRARRPLSAMSREEVRDKGEQASGIGALGRMAHGPLKAWDKENSSLPDKRPQVPVITPAAYERLCGRPKCQPQERQPTSRGTPRVSSGRAKSAPERRLNVPPAVEAPQRLPKSLFEDAAPLPPPQKPLEAPRGSPKRLVPENKNAPLLEGGKVQFTTKAVPVL</sequence>
<feature type="region of interest" description="Disordered" evidence="1">
    <location>
        <begin position="165"/>
        <end position="343"/>
    </location>
</feature>
<comment type="caution">
    <text evidence="2">The sequence shown here is derived from an EMBL/GenBank/DDBJ whole genome shotgun (WGS) entry which is preliminary data.</text>
</comment>
<name>A0AAE0LBC8_9CHLO</name>
<feature type="non-terminal residue" evidence="2">
    <location>
        <position position="358"/>
    </location>
</feature>